<organism evidence="4 5">
    <name type="scientific">Anaerofilum hominis</name>
    <dbReference type="NCBI Taxonomy" id="2763016"/>
    <lineage>
        <taxon>Bacteria</taxon>
        <taxon>Bacillati</taxon>
        <taxon>Bacillota</taxon>
        <taxon>Clostridia</taxon>
        <taxon>Eubacteriales</taxon>
        <taxon>Oscillospiraceae</taxon>
        <taxon>Anaerofilum</taxon>
    </lineage>
</organism>
<protein>
    <recommendedName>
        <fullName evidence="3">DUF4015 domain-containing protein</fullName>
    </recommendedName>
</protein>
<name>A0A923RH95_9FIRM</name>
<evidence type="ECO:0000256" key="2">
    <source>
        <dbReference type="SAM" id="Phobius"/>
    </source>
</evidence>
<dbReference type="InterPro" id="IPR025275">
    <property type="entry name" value="DUF4015"/>
</dbReference>
<sequence length="392" mass="40944">MKKNKPVKIKRYRRSFSGSGDRNNLLRRILLWVVILAVVFGLGWLIAKPGLDFASSLWYSYKNREPGSSAAPETGGASSSQPAQAQPTPTPVPQTAGGGWAAAALSAADTPEKAAALALQLKAQGVEHVVLTLKDDRGYLYYPSQVPLAQTAVASTTIDAAAVAKAFRDAGITPVAGLCAFKDSIAPYADRSMAVKYGSEGDITWLDSSAELGGKPWLNPNSAAAQQYIADLIAEVRDLGFETVLLQNLQFPQGYSLEAASYGAMDGSKEQLLAEVGKRYEAIEGVEVWFEFPSGAVSGEEIAPYGASPASFGLQRVFVRLEAAAATNEAGENISVPPAADAQALAALLEPLRAGGTGAFGLRAAGIIDTAALAAANTAAQDAGFTSFFVLP</sequence>
<dbReference type="AlphaFoldDB" id="A0A923RH95"/>
<dbReference type="Proteomes" id="UP000659630">
    <property type="component" value="Unassembled WGS sequence"/>
</dbReference>
<evidence type="ECO:0000256" key="1">
    <source>
        <dbReference type="SAM" id="MobiDB-lite"/>
    </source>
</evidence>
<dbReference type="Pfam" id="PF13200">
    <property type="entry name" value="DUF4015"/>
    <property type="match status" value="1"/>
</dbReference>
<evidence type="ECO:0000313" key="5">
    <source>
        <dbReference type="Proteomes" id="UP000659630"/>
    </source>
</evidence>
<dbReference type="RefSeq" id="WP_186888741.1">
    <property type="nucleotide sequence ID" value="NZ_JACONZ010000005.1"/>
</dbReference>
<dbReference type="EMBL" id="JACONZ010000005">
    <property type="protein sequence ID" value="MBC5582378.1"/>
    <property type="molecule type" value="Genomic_DNA"/>
</dbReference>
<evidence type="ECO:0000313" key="4">
    <source>
        <dbReference type="EMBL" id="MBC5582378.1"/>
    </source>
</evidence>
<keyword evidence="5" id="KW-1185">Reference proteome</keyword>
<keyword evidence="2" id="KW-0812">Transmembrane</keyword>
<reference evidence="4" key="1">
    <citation type="submission" date="2020-08" db="EMBL/GenBank/DDBJ databases">
        <title>Genome public.</title>
        <authorList>
            <person name="Liu C."/>
            <person name="Sun Q."/>
        </authorList>
    </citation>
    <scope>NUCLEOTIDE SEQUENCE</scope>
    <source>
        <strain evidence="4">BX8</strain>
    </source>
</reference>
<evidence type="ECO:0000259" key="3">
    <source>
        <dbReference type="Pfam" id="PF13200"/>
    </source>
</evidence>
<gene>
    <name evidence="4" type="ORF">H8S23_12765</name>
</gene>
<comment type="caution">
    <text evidence="4">The sequence shown here is derived from an EMBL/GenBank/DDBJ whole genome shotgun (WGS) entry which is preliminary data.</text>
</comment>
<feature type="transmembrane region" description="Helical" evidence="2">
    <location>
        <begin position="29"/>
        <end position="47"/>
    </location>
</feature>
<feature type="region of interest" description="Disordered" evidence="1">
    <location>
        <begin position="68"/>
        <end position="97"/>
    </location>
</feature>
<accession>A0A923RH95</accession>
<keyword evidence="2" id="KW-0472">Membrane</keyword>
<feature type="compositionally biased region" description="Low complexity" evidence="1">
    <location>
        <begin position="74"/>
        <end position="87"/>
    </location>
</feature>
<proteinExistence type="predicted"/>
<keyword evidence="2" id="KW-1133">Transmembrane helix</keyword>
<feature type="domain" description="DUF4015" evidence="3">
    <location>
        <begin position="120"/>
        <end position="270"/>
    </location>
</feature>